<comment type="caution">
    <text evidence="6">The sequence shown here is derived from an EMBL/GenBank/DDBJ whole genome shotgun (WGS) entry which is preliminary data.</text>
</comment>
<dbReference type="Pfam" id="PF17836">
    <property type="entry name" value="PglD_N"/>
    <property type="match status" value="1"/>
</dbReference>
<dbReference type="GO" id="GO:0016746">
    <property type="term" value="F:acyltransferase activity"/>
    <property type="evidence" value="ECO:0007669"/>
    <property type="project" value="UniProtKB-KW"/>
</dbReference>
<evidence type="ECO:0000259" key="5">
    <source>
        <dbReference type="Pfam" id="PF17836"/>
    </source>
</evidence>
<feature type="domain" description="PglD N-terminal" evidence="5">
    <location>
        <begin position="4"/>
        <end position="81"/>
    </location>
</feature>
<dbReference type="InterPro" id="IPR050179">
    <property type="entry name" value="Trans_hexapeptide_repeat"/>
</dbReference>
<dbReference type="InterPro" id="IPR020019">
    <property type="entry name" value="AcTrfase_PglD-like"/>
</dbReference>
<dbReference type="PANTHER" id="PTHR43300:SF7">
    <property type="entry name" value="UDP-N-ACETYLBACILLOSAMINE N-ACETYLTRANSFERASE"/>
    <property type="match status" value="1"/>
</dbReference>
<dbReference type="Proteomes" id="UP000018227">
    <property type="component" value="Unassembled WGS sequence"/>
</dbReference>
<dbReference type="eggNOG" id="COG0110">
    <property type="taxonomic scope" value="Bacteria"/>
</dbReference>
<dbReference type="AlphaFoldDB" id="V2ZA23"/>
<feature type="active site" description="Proton acceptor" evidence="3">
    <location>
        <position position="136"/>
    </location>
</feature>
<dbReference type="RefSeq" id="WP_023353824.1">
    <property type="nucleotide sequence ID" value="NZ_KI535367.1"/>
</dbReference>
<dbReference type="OrthoDB" id="9801456at2"/>
<keyword evidence="6" id="KW-0012">Acyltransferase</keyword>
<feature type="binding site" evidence="4">
    <location>
        <position position="69"/>
    </location>
    <ligand>
        <name>substrate</name>
    </ligand>
</feature>
<gene>
    <name evidence="6" type="ORF">GCWU0000282_000942</name>
</gene>
<name>V2ZA23_9FIRM</name>
<dbReference type="InterPro" id="IPR018357">
    <property type="entry name" value="Hexapep_transf_CS"/>
</dbReference>
<dbReference type="PROSITE" id="PS00101">
    <property type="entry name" value="HEXAPEP_TRANSFERASES"/>
    <property type="match status" value="1"/>
</dbReference>
<evidence type="ECO:0000256" key="3">
    <source>
        <dbReference type="PIRSR" id="PIRSR620019-1"/>
    </source>
</evidence>
<reference evidence="6 7" key="1">
    <citation type="submission" date="2013-06" db="EMBL/GenBank/DDBJ databases">
        <authorList>
            <person name="Weinstock G."/>
            <person name="Sodergren E."/>
            <person name="Clifton S."/>
            <person name="Fulton L."/>
            <person name="Fulton B."/>
            <person name="Courtney L."/>
            <person name="Fronick C."/>
            <person name="Harrison M."/>
            <person name="Strong C."/>
            <person name="Farmer C."/>
            <person name="Delahaunty K."/>
            <person name="Markovic C."/>
            <person name="Hall O."/>
            <person name="Minx P."/>
            <person name="Tomlinson C."/>
            <person name="Mitreva M."/>
            <person name="Nelson J."/>
            <person name="Hou S."/>
            <person name="Wollam A."/>
            <person name="Pepin K.H."/>
            <person name="Johnson M."/>
            <person name="Bhonagiri V."/>
            <person name="Nash W.E."/>
            <person name="Warren W."/>
            <person name="Chinwalla A."/>
            <person name="Mardis E.R."/>
            <person name="Wilson R.K."/>
        </authorList>
    </citation>
    <scope>NUCLEOTIDE SEQUENCE [LARGE SCALE GENOMIC DNA]</scope>
    <source>
        <strain evidence="6 7">ATCC 51271</strain>
    </source>
</reference>
<evidence type="ECO:0000313" key="6">
    <source>
        <dbReference type="EMBL" id="ESL03775.1"/>
    </source>
</evidence>
<accession>V2ZA23</accession>
<dbReference type="InterPro" id="IPR011004">
    <property type="entry name" value="Trimer_LpxA-like_sf"/>
</dbReference>
<dbReference type="EMBL" id="ACIL03000007">
    <property type="protein sequence ID" value="ESL03775.1"/>
    <property type="molecule type" value="Genomic_DNA"/>
</dbReference>
<dbReference type="STRING" id="592026.GCWU0000282_000942"/>
<dbReference type="Gene3D" id="3.40.50.20">
    <property type="match status" value="1"/>
</dbReference>
<dbReference type="InterPro" id="IPR041561">
    <property type="entry name" value="PglD_N"/>
</dbReference>
<evidence type="ECO:0000256" key="4">
    <source>
        <dbReference type="PIRSR" id="PIRSR620019-2"/>
    </source>
</evidence>
<keyword evidence="2" id="KW-0677">Repeat</keyword>
<organism evidence="6 7">
    <name type="scientific">Catonella morbi ATCC 51271</name>
    <dbReference type="NCBI Taxonomy" id="592026"/>
    <lineage>
        <taxon>Bacteria</taxon>
        <taxon>Bacillati</taxon>
        <taxon>Bacillota</taxon>
        <taxon>Clostridia</taxon>
        <taxon>Lachnospirales</taxon>
        <taxon>Lachnospiraceae</taxon>
        <taxon>Catonella</taxon>
    </lineage>
</organism>
<dbReference type="NCBIfam" id="TIGR03570">
    <property type="entry name" value="NeuD_NnaD"/>
    <property type="match status" value="1"/>
</dbReference>
<proteinExistence type="predicted"/>
<dbReference type="HOGENOM" id="CLU_081811_1_1_9"/>
<protein>
    <submittedName>
        <fullName evidence="6">Sugar O-acyltransferase, sialic acid O-acetyltransferase NeuD family</fullName>
    </submittedName>
</protein>
<feature type="site" description="Increases basicity of active site His" evidence="3">
    <location>
        <position position="137"/>
    </location>
</feature>
<dbReference type="SUPFAM" id="SSF51161">
    <property type="entry name" value="Trimeric LpxA-like enzymes"/>
    <property type="match status" value="1"/>
</dbReference>
<sequence length="214" mass="23168">MVLGIYGYGGHGLEVEELARVINLKENRWEKIIFVDDAKDKIDNEKIFSFEDIISKYSPKDIEFMTGIGEPVIREKLYNKVKEKDYSFAILVHPSASVAESAILEEGTMVAHNAFVSIKAHLFTNTLVQPMACVHHECSVGRNSVVSTSAVMGGNSSLGYNSFIGLGASVKQGISVGNGSVVGMGAIVIKNVSDRVMVVGNPARAIKMGDLRAF</sequence>
<dbReference type="PANTHER" id="PTHR43300">
    <property type="entry name" value="ACETYLTRANSFERASE"/>
    <property type="match status" value="1"/>
</dbReference>
<evidence type="ECO:0000256" key="2">
    <source>
        <dbReference type="ARBA" id="ARBA00022737"/>
    </source>
</evidence>
<dbReference type="CDD" id="cd03360">
    <property type="entry name" value="LbH_AT_putative"/>
    <property type="match status" value="1"/>
</dbReference>
<keyword evidence="7" id="KW-1185">Reference proteome</keyword>
<dbReference type="Gene3D" id="2.160.10.10">
    <property type="entry name" value="Hexapeptide repeat proteins"/>
    <property type="match status" value="1"/>
</dbReference>
<evidence type="ECO:0000256" key="1">
    <source>
        <dbReference type="ARBA" id="ARBA00022679"/>
    </source>
</evidence>
<evidence type="ECO:0000313" key="7">
    <source>
        <dbReference type="Proteomes" id="UP000018227"/>
    </source>
</evidence>
<keyword evidence="1 6" id="KW-0808">Transferase</keyword>